<dbReference type="InterPro" id="IPR022790">
    <property type="entry name" value="GH26_dom"/>
</dbReference>
<organism evidence="7 8">
    <name type="scientific">Mucilaginibacter pedocola</name>
    <dbReference type="NCBI Taxonomy" id="1792845"/>
    <lineage>
        <taxon>Bacteria</taxon>
        <taxon>Pseudomonadati</taxon>
        <taxon>Bacteroidota</taxon>
        <taxon>Sphingobacteriia</taxon>
        <taxon>Sphingobacteriales</taxon>
        <taxon>Sphingobacteriaceae</taxon>
        <taxon>Mucilaginibacter</taxon>
    </lineage>
</organism>
<comment type="caution">
    <text evidence="7">The sequence shown here is derived from an EMBL/GenBank/DDBJ whole genome shotgun (WGS) entry which is preliminary data.</text>
</comment>
<dbReference type="SUPFAM" id="SSF51445">
    <property type="entry name" value="(Trans)glycosidases"/>
    <property type="match status" value="1"/>
</dbReference>
<proteinExistence type="inferred from homology"/>
<evidence type="ECO:0000256" key="4">
    <source>
        <dbReference type="PROSITE-ProRule" id="PRU01100"/>
    </source>
</evidence>
<dbReference type="EMBL" id="MBTF01000001">
    <property type="protein sequence ID" value="OOQ61568.1"/>
    <property type="molecule type" value="Genomic_DNA"/>
</dbReference>
<dbReference type="GO" id="GO:0006080">
    <property type="term" value="P:substituted mannan metabolic process"/>
    <property type="evidence" value="ECO:0007669"/>
    <property type="project" value="InterPro"/>
</dbReference>
<keyword evidence="5" id="KW-0732">Signal</keyword>
<dbReference type="STRING" id="1792845.BC343_00375"/>
<protein>
    <recommendedName>
        <fullName evidence="6">GH26 domain-containing protein</fullName>
    </recommendedName>
</protein>
<feature type="signal peptide" evidence="5">
    <location>
        <begin position="1"/>
        <end position="20"/>
    </location>
</feature>
<evidence type="ECO:0000256" key="3">
    <source>
        <dbReference type="ARBA" id="ARBA00023295"/>
    </source>
</evidence>
<feature type="domain" description="GH26" evidence="6">
    <location>
        <begin position="32"/>
        <end position="328"/>
    </location>
</feature>
<dbReference type="PRINTS" id="PR00739">
    <property type="entry name" value="GLHYDRLASE26"/>
</dbReference>
<reference evidence="7 8" key="1">
    <citation type="submission" date="2016-07" db="EMBL/GenBank/DDBJ databases">
        <title>Genomic analysis of zinc-resistant bacterium Mucilaginibacter pedocola TBZ30.</title>
        <authorList>
            <person name="Huang J."/>
            <person name="Tang J."/>
        </authorList>
    </citation>
    <scope>NUCLEOTIDE SEQUENCE [LARGE SCALE GENOMIC DNA]</scope>
    <source>
        <strain evidence="7 8">TBZ30</strain>
    </source>
</reference>
<keyword evidence="8" id="KW-1185">Reference proteome</keyword>
<dbReference type="Gene3D" id="3.20.20.80">
    <property type="entry name" value="Glycosidases"/>
    <property type="match status" value="1"/>
</dbReference>
<dbReference type="GO" id="GO:0016985">
    <property type="term" value="F:mannan endo-1,4-beta-mannosidase activity"/>
    <property type="evidence" value="ECO:0007669"/>
    <property type="project" value="InterPro"/>
</dbReference>
<accession>A0A1S9PLX9</accession>
<keyword evidence="3 4" id="KW-0326">Glycosidase</keyword>
<gene>
    <name evidence="7" type="ORF">BC343_00375</name>
</gene>
<dbReference type="InterPro" id="IPR017853">
    <property type="entry name" value="GH"/>
</dbReference>
<dbReference type="InterPro" id="IPR000805">
    <property type="entry name" value="Glyco_hydro_26"/>
</dbReference>
<dbReference type="OrthoDB" id="9803686at2"/>
<evidence type="ECO:0000313" key="7">
    <source>
        <dbReference type="EMBL" id="OOQ61568.1"/>
    </source>
</evidence>
<evidence type="ECO:0000259" key="6">
    <source>
        <dbReference type="PROSITE" id="PS51764"/>
    </source>
</evidence>
<keyword evidence="2 4" id="KW-0378">Hydrolase</keyword>
<feature type="active site" description="Nucleophile" evidence="4">
    <location>
        <position position="280"/>
    </location>
</feature>
<feature type="chain" id="PRO_5011983915" description="GH26 domain-containing protein" evidence="5">
    <location>
        <begin position="21"/>
        <end position="338"/>
    </location>
</feature>
<dbReference type="PROSITE" id="PS51764">
    <property type="entry name" value="GH26"/>
    <property type="match status" value="1"/>
</dbReference>
<evidence type="ECO:0000256" key="5">
    <source>
        <dbReference type="SAM" id="SignalP"/>
    </source>
</evidence>
<dbReference type="Proteomes" id="UP000189739">
    <property type="component" value="Unassembled WGS sequence"/>
</dbReference>
<dbReference type="PANTHER" id="PTHR40079">
    <property type="entry name" value="MANNAN ENDO-1,4-BETA-MANNOSIDASE E-RELATED"/>
    <property type="match status" value="1"/>
</dbReference>
<sequence length="338" mass="39377">MKKIIFVLPILMLFACRPMAQTFKPVNKNASREATDLLAYLYEINGKHILSGQHNYNSDLNVFSDSAKNITGKYPALWGTDFILWGDKDLGQNIVNESIKKSREGYLVTLMWHQGRPIDEPPYGWKESVQGKLNSEQWKELTTTGTALNKKWTAQIDVIAGYLKQLQDAKVPVLWRPYHEMNGVWFWWGNKKGPDGIAKLYKMMYDRYTNYHHLNNLIWVWGANSIRDIPADEAYHYKDYYPGADYVDILGTDVYHFDYEQNDYEELLALAKGKPIALTENGEMPNKEVLAAQPKWLWFMTWTSWLWTDNPKGRAKEIYELPQTLNHDDVKERLATKP</sequence>
<dbReference type="Pfam" id="PF02156">
    <property type="entry name" value="Glyco_hydro_26"/>
    <property type="match status" value="1"/>
</dbReference>
<dbReference type="PROSITE" id="PS51257">
    <property type="entry name" value="PROKAR_LIPOPROTEIN"/>
    <property type="match status" value="1"/>
</dbReference>
<name>A0A1S9PLX9_9SPHI</name>
<evidence type="ECO:0000256" key="1">
    <source>
        <dbReference type="ARBA" id="ARBA00007754"/>
    </source>
</evidence>
<comment type="similarity">
    <text evidence="1 4">Belongs to the glycosyl hydrolase 26 family.</text>
</comment>
<dbReference type="PANTHER" id="PTHR40079:SF4">
    <property type="entry name" value="GH26 DOMAIN-CONTAINING PROTEIN-RELATED"/>
    <property type="match status" value="1"/>
</dbReference>
<dbReference type="RefSeq" id="WP_078345737.1">
    <property type="nucleotide sequence ID" value="NZ_MBTF01000001.1"/>
</dbReference>
<evidence type="ECO:0000313" key="8">
    <source>
        <dbReference type="Proteomes" id="UP000189739"/>
    </source>
</evidence>
<feature type="active site" description="Proton donor" evidence="4">
    <location>
        <position position="180"/>
    </location>
</feature>
<evidence type="ECO:0000256" key="2">
    <source>
        <dbReference type="ARBA" id="ARBA00022801"/>
    </source>
</evidence>
<dbReference type="AlphaFoldDB" id="A0A1S9PLX9"/>